<organism evidence="1 2">
    <name type="scientific">Candidatus Dojkabacteria bacterium</name>
    <dbReference type="NCBI Taxonomy" id="2099670"/>
    <lineage>
        <taxon>Bacteria</taxon>
        <taxon>Candidatus Dojkabacteria</taxon>
    </lineage>
</organism>
<reference evidence="1" key="1">
    <citation type="submission" date="2020-04" db="EMBL/GenBank/DDBJ databases">
        <authorList>
            <person name="Zhang T."/>
        </authorList>
    </citation>
    <scope>NUCLEOTIDE SEQUENCE</scope>
    <source>
        <strain evidence="1">HKST-UBA17</strain>
    </source>
</reference>
<name>A0A955KYG3_9BACT</name>
<protein>
    <submittedName>
        <fullName evidence="1">Uncharacterized protein</fullName>
    </submittedName>
</protein>
<comment type="caution">
    <text evidence="1">The sequence shown here is derived from an EMBL/GenBank/DDBJ whole genome shotgun (WGS) entry which is preliminary data.</text>
</comment>
<evidence type="ECO:0000313" key="1">
    <source>
        <dbReference type="EMBL" id="MCA9377225.1"/>
    </source>
</evidence>
<dbReference type="EMBL" id="JAGQLN010000028">
    <property type="protein sequence ID" value="MCA9377225.1"/>
    <property type="molecule type" value="Genomic_DNA"/>
</dbReference>
<gene>
    <name evidence="1" type="ORF">KC685_04890</name>
</gene>
<proteinExistence type="predicted"/>
<accession>A0A955KYG3</accession>
<dbReference type="AlphaFoldDB" id="A0A955KYG3"/>
<reference evidence="1" key="2">
    <citation type="journal article" date="2021" name="Microbiome">
        <title>Successional dynamics and alternative stable states in a saline activated sludge microbial community over 9 years.</title>
        <authorList>
            <person name="Wang Y."/>
            <person name="Ye J."/>
            <person name="Ju F."/>
            <person name="Liu L."/>
            <person name="Boyd J.A."/>
            <person name="Deng Y."/>
            <person name="Parks D.H."/>
            <person name="Jiang X."/>
            <person name="Yin X."/>
            <person name="Woodcroft B.J."/>
            <person name="Tyson G.W."/>
            <person name="Hugenholtz P."/>
            <person name="Polz M.F."/>
            <person name="Zhang T."/>
        </authorList>
    </citation>
    <scope>NUCLEOTIDE SEQUENCE</scope>
    <source>
        <strain evidence="1">HKST-UBA17</strain>
    </source>
</reference>
<dbReference type="Proteomes" id="UP000741282">
    <property type="component" value="Unassembled WGS sequence"/>
</dbReference>
<evidence type="ECO:0000313" key="2">
    <source>
        <dbReference type="Proteomes" id="UP000741282"/>
    </source>
</evidence>
<sequence>MNSPDTAVHSPEMNETTPYLEDYVNDLARTNSPLDPREWHPDRRIYRLPLSFDNLPNPGLSSYRFNDQALHRKIESAKELCLNLRAINSPVSQERMGSLLARAGLSLDSRLNYTCEDYPYIPLLHDILGYEYPGCRDFYEDPSSHESKHNLQIVINALNSSAWQNEMLKRETFNQIRFSKKVGGIENLAIPGYSEIPPSIDKLIGMIANELDIEKGSGQSALVHELYNAALVILNENASLDILGESQTDRSQVYPSKLHELAEIVRTYLQLRLEAIETIDIGALNLAIYFIDAKREHEQSIRQIDPHYKPLSYEFDLDSVTVGMGVIMEKFAISSLEISGRLKELFSSMLQTRHGDDDSYFDLCAAVIRLLIDKYTRGKKPVTSEQVAERIQKSFLGKERFALPMFPDRREEDTRRIMRSDTYTSSDLGD</sequence>